<dbReference type="AlphaFoldDB" id="A0AA51NAS7"/>
<keyword evidence="1" id="KW-0732">Signal</keyword>
<dbReference type="InterPro" id="IPR029062">
    <property type="entry name" value="Class_I_gatase-like"/>
</dbReference>
<dbReference type="GO" id="GO:0006508">
    <property type="term" value="P:proteolysis"/>
    <property type="evidence" value="ECO:0007669"/>
    <property type="project" value="InterPro"/>
</dbReference>
<dbReference type="Gene3D" id="3.40.630.10">
    <property type="entry name" value="Zn peptidases"/>
    <property type="match status" value="1"/>
</dbReference>
<dbReference type="KEGG" id="msaa:QYS49_31960"/>
<dbReference type="Proteomes" id="UP001230496">
    <property type="component" value="Chromosome"/>
</dbReference>
<feature type="signal peptide" evidence="1">
    <location>
        <begin position="1"/>
        <end position="21"/>
    </location>
</feature>
<dbReference type="CDD" id="cd06238">
    <property type="entry name" value="M14-like"/>
    <property type="match status" value="1"/>
</dbReference>
<dbReference type="CDD" id="cd03143">
    <property type="entry name" value="A4_beta-galactosidase_middle_domain"/>
    <property type="match status" value="1"/>
</dbReference>
<proteinExistence type="predicted"/>
<dbReference type="SUPFAM" id="SSF53187">
    <property type="entry name" value="Zn-dependent exopeptidases"/>
    <property type="match status" value="1"/>
</dbReference>
<evidence type="ECO:0000313" key="3">
    <source>
        <dbReference type="EMBL" id="WMN11976.1"/>
    </source>
</evidence>
<dbReference type="EMBL" id="CP129971">
    <property type="protein sequence ID" value="WMN11976.1"/>
    <property type="molecule type" value="Genomic_DNA"/>
</dbReference>
<gene>
    <name evidence="3" type="ORF">QYS49_31960</name>
</gene>
<dbReference type="InterPro" id="IPR000834">
    <property type="entry name" value="Peptidase_M14"/>
</dbReference>
<evidence type="ECO:0000256" key="1">
    <source>
        <dbReference type="SAM" id="SignalP"/>
    </source>
</evidence>
<protein>
    <submittedName>
        <fullName evidence="3">M14 family metallopeptidase</fullName>
    </submittedName>
</protein>
<organism evidence="3 4">
    <name type="scientific">Marivirga salinarum</name>
    <dbReference type="NCBI Taxonomy" id="3059078"/>
    <lineage>
        <taxon>Bacteria</taxon>
        <taxon>Pseudomonadati</taxon>
        <taxon>Bacteroidota</taxon>
        <taxon>Cytophagia</taxon>
        <taxon>Cytophagales</taxon>
        <taxon>Marivirgaceae</taxon>
        <taxon>Marivirga</taxon>
    </lineage>
</organism>
<dbReference type="SUPFAM" id="SSF52317">
    <property type="entry name" value="Class I glutamine amidotransferase-like"/>
    <property type="match status" value="1"/>
</dbReference>
<dbReference type="GO" id="GO:0004181">
    <property type="term" value="F:metallocarboxypeptidase activity"/>
    <property type="evidence" value="ECO:0007669"/>
    <property type="project" value="InterPro"/>
</dbReference>
<name>A0AA51NAS7_9BACT</name>
<dbReference type="GO" id="GO:0008270">
    <property type="term" value="F:zinc ion binding"/>
    <property type="evidence" value="ECO:0007669"/>
    <property type="project" value="InterPro"/>
</dbReference>
<dbReference type="RefSeq" id="WP_308349747.1">
    <property type="nucleotide sequence ID" value="NZ_CP129971.1"/>
</dbReference>
<feature type="chain" id="PRO_5041410799" evidence="1">
    <location>
        <begin position="22"/>
        <end position="850"/>
    </location>
</feature>
<evidence type="ECO:0000313" key="4">
    <source>
        <dbReference type="Proteomes" id="UP001230496"/>
    </source>
</evidence>
<reference evidence="3 4" key="1">
    <citation type="submission" date="2023-08" db="EMBL/GenBank/DDBJ databases">
        <title>Comparative genomics and taxonomic characterization of three novel marine species of genus Marivirga.</title>
        <authorList>
            <person name="Muhammad N."/>
            <person name="Kim S.-G."/>
        </authorList>
    </citation>
    <scope>NUCLEOTIDE SEQUENCE [LARGE SCALE GENOMIC DNA]</scope>
    <source>
        <strain evidence="3 4">BDSF4-3</strain>
    </source>
</reference>
<evidence type="ECO:0000259" key="2">
    <source>
        <dbReference type="SMART" id="SM00631"/>
    </source>
</evidence>
<sequence length="850" mass="96190">MKKHYIIILLLCGFNSLNALAQKDLSYFLPDSLEYDSSIPTPESVIGHQVGEWHVTHDKLVYYMEALADASDRITIIETGKTYEDRPQLLLTITHPDNHADIDKIKEEHKQLTDPGLSSNLDITKMPSVIMMGFSIHGNEPSGSNASMLTAYYLAAAKGQDIEDKLKNVVVLLDPAFNPDGLNRFATWANMHKSEHLVTDPNDREFNEVWPGGRTNHYWFDMNRDWLPTQLVESRNRIAQFHAWKPNILTDHHEMGTNSTFFFQPGIPERTHPITPQKNQDLTGQIGQYHAEFLDRIGSLYYSKESFDDFYYGKGSTFPDVQGAIGILFEQASSRGHAQESVNGILKFPFTIKNQFTASLSTLQAGYEMRAELLGFQRDFYKNSVEMASEANEQAWVVSDHDASKLFRFAEMLDRHEIEIHKLARNTNGYDAANSYIIPTKQYQSRLIKAIFDVRTSFKDSLFYDVSAFNMGMAFNLDYKSLDKRTFNSSLLGEKFDPANRPEGNIKGGKSEYAYILEWQDFYAPKALYKIQKAGLRTKVNTKEIILKDGATLATGSILIPVKQQDQSPIQIYQTLEEAIKNSGVNIYSLESGNTNGINLGSPSFESINQPKIAMLVGDGISPYDAGEIWFLMDQHYEMPITKIDVNDFRRADLSRYNVLIMPNGWGYGSIGSQKNKLQEWTQAGGTIIAYKSAAKWLSDQKMTKVKFVESKPDTTGYEAYEDLGNNRGAQVIGGAIFEVELDLSYPLTYGLEKERMPIFRNSTLFMEKSKNQYANPLRYTQSPLLNGYISEENVEKLKGTSAVTVSRVGRGKVISFTDNTNFRAFWYGTNRLLMNAVFYGQTISGRAGE</sequence>
<feature type="domain" description="Peptidase M14" evidence="2">
    <location>
        <begin position="54"/>
        <end position="340"/>
    </location>
</feature>
<dbReference type="Pfam" id="PF00246">
    <property type="entry name" value="Peptidase_M14"/>
    <property type="match status" value="1"/>
</dbReference>
<dbReference type="SMART" id="SM00631">
    <property type="entry name" value="Zn_pept"/>
    <property type="match status" value="1"/>
</dbReference>
<accession>A0AA51NAS7</accession>
<keyword evidence="4" id="KW-1185">Reference proteome</keyword>